<feature type="transmembrane region" description="Helical" evidence="1">
    <location>
        <begin position="717"/>
        <end position="738"/>
    </location>
</feature>
<feature type="non-terminal residue" evidence="2">
    <location>
        <position position="1"/>
    </location>
</feature>
<evidence type="ECO:0000256" key="1">
    <source>
        <dbReference type="SAM" id="Phobius"/>
    </source>
</evidence>
<sequence>IVPDGNAQPKPHVKLSAPIGLVYLVLSLGINAWYLYLLLPYTKNDLWWPGFNTTGIQTFLADAINTHLACQHFGAIDLRSLGVVQKTYYDRVTAPPQIDFRFPQARRAVFGNLTFESVVLAMRNSSMTDNLGMGQPYCWVDLHRTFELAHTAARQRRCVKWAANAAMYLETLLRNAMPSDGSVIRDENVGTSVLWSKVLNATVYSPLATLPGGTEWVAAIRSHEVVSVVDEVAAWTSYGLTYWSTQVKNIRQASFDDSIVVVNAIGVTQRFTISRNPLEGTHALNQDTGTSALFFTGFVEDINMCLRRKYKCSVVRGADRFVDAVGLDWDQLYYDQSTPGANIVRSFLGPLGAIDVQAMDIPPPLSAVFLAFQSILGTLGDNDAYNALANSDVIMEPVPQLWRNRSFFSGSLLCPDGLAQSFPQGPFSWADDCSTQKPLQITLGQNSALFAMTASSLSVQDIPSACALSPSTSRLCVDHLSAIANLTEVLSRTLSLQQLLGQIPTVVAALRPLNISFLQLAESDEMLVQPLLDMSSPAWSFFGWLTIYEWLQAKREVYWFEGDVGVITLMSDVQPYYPIDANPIELPRVACDYVAFVNVYVGGVLLAVGALVAISSLVSLSTVEATHLFFFNRVAGAVYIGRPLLVLRGLTAVVLLSAASTSFQDNSGFARLVHAPRTFLDIAVLAGEATWLTYAMQDFFLPVTQPYTNVYGPLNTLVVWAAMVGITCTVPFETTVTLDRTCSPLRLGQSVTCTNGVVRVGSLARFSLICIVQVVSMAASFLIVRCLALCFRRPFAAPPQHVVLPATAHAFFLQTSPGSPVLNFDAPSSILCGLLPMPRGWYLDIKRWVFEQYAPRRPRSAKCHQQDSNAHVHENIHPNIHWLQWLGFGGLCYVLTSCIGSYVFLSRIKTTLVNDLWWPRFNATGHQTFIANFFVTYLQFGASRPNLKLDSPTYADTTSYGDATSYIRAPWLYPSSVQDEANSLANVVLGLRSMDSCLLPWISTAYCFVDFDRSWEMANSETRQQRCQVTRSNGAVYLEATLRNTDWASLTSWCWGHGALDSAVFSFLRQSNQGVAWLAATRTAATSVEAEVDVWRQHGIDSYGTQWQNYKSLGVTEHISIQNAFGVAYPFTIRNSMGVMKVETQTTFKMYWGLANDLLAVAANATSLGGRSLVRESPSFAFGGPNGTMLETVLVENATLMSPLGAGLSLVRNMLGPFGTVDMVRVNCPSELQDLYRQLNEAMMTLVNSSPAIEQAYLNLPDPFQGIVPPINFFPTVWIDAWNNNNFRGGDLLCDATTEDLGSPGSSISSAGSCSAESSWYLSPPPITLKAILAANLTTLRDSTPICDLDTMPLCDTKIMAAVAFLTNYSDASTVRAFASQGRAVASVIRDTVQLEYMQFLDTPDDFSDVSVSRIRFFDPTEPDVAFFLWGHVFEWVEGRREVVRFTGDAGSIAVLSKYQWDASNQVANPTEIPRNFSTFTYLAAAYITIVLFSLALAACLYILLARGYVEGTNMLQFNRVVGGVWIGRPLMLLRGCIALALLSTATLDLTKSAGIHGPEVSDAALKNPFDAPATRMFTTLPEVMGTLLSASEVNWVVYLVNDLFSVVTADYTYWGSALSAVAAWALTAIWSFVLPVKHSVTVARECHVDAVDWHATCTSGVVEIGRVSRFTGLLGLAVGISFVTYIVLRVRWWGGRAMARQTRYESRVLSSVATFSFSLDHWTHDDADGRLYLDKASALLNGMITAEWQGKTFIFDIKTWRGYVKDTSRNVAAMDHCPNCRRFYHAIPMTE</sequence>
<organism evidence="2">
    <name type="scientific">Aphanomyces stellatus</name>
    <dbReference type="NCBI Taxonomy" id="120398"/>
    <lineage>
        <taxon>Eukaryota</taxon>
        <taxon>Sar</taxon>
        <taxon>Stramenopiles</taxon>
        <taxon>Oomycota</taxon>
        <taxon>Saprolegniomycetes</taxon>
        <taxon>Saprolegniales</taxon>
        <taxon>Verrucalvaceae</taxon>
        <taxon>Aphanomyces</taxon>
    </lineage>
</organism>
<reference evidence="2" key="1">
    <citation type="submission" date="2019-06" db="EMBL/GenBank/DDBJ databases">
        <title>Genomics analysis of Aphanomyces spp. identifies a new class of oomycete effector associated with host adaptation.</title>
        <authorList>
            <person name="Gaulin E."/>
        </authorList>
    </citation>
    <scope>NUCLEOTIDE SEQUENCE</scope>
    <source>
        <strain evidence="2">CBS 578.67</strain>
    </source>
</reference>
<protein>
    <submittedName>
        <fullName evidence="2">Uncharacterized protein</fullName>
    </submittedName>
</protein>
<accession>A0A6A4ZKK6</accession>
<gene>
    <name evidence="2" type="ORF">As57867_003190</name>
</gene>
<feature type="transmembrane region" description="Helical" evidence="1">
    <location>
        <begin position="638"/>
        <end position="658"/>
    </location>
</feature>
<feature type="transmembrane region" description="Helical" evidence="1">
    <location>
        <begin position="766"/>
        <end position="784"/>
    </location>
</feature>
<keyword evidence="1" id="KW-0472">Membrane</keyword>
<feature type="transmembrane region" description="Helical" evidence="1">
    <location>
        <begin position="20"/>
        <end position="39"/>
    </location>
</feature>
<keyword evidence="1" id="KW-1133">Transmembrane helix</keyword>
<name>A0A6A4ZKK6_9STRA</name>
<feature type="transmembrane region" description="Helical" evidence="1">
    <location>
        <begin position="679"/>
        <end position="697"/>
    </location>
</feature>
<comment type="caution">
    <text evidence="2">The sequence shown here is derived from an EMBL/GenBank/DDBJ whole genome shotgun (WGS) entry which is preliminary data.</text>
</comment>
<feature type="transmembrane region" description="Helical" evidence="1">
    <location>
        <begin position="1671"/>
        <end position="1689"/>
    </location>
</feature>
<feature type="transmembrane region" description="Helical" evidence="1">
    <location>
        <begin position="593"/>
        <end position="618"/>
    </location>
</feature>
<feature type="transmembrane region" description="Helical" evidence="1">
    <location>
        <begin position="1525"/>
        <end position="1543"/>
    </location>
</feature>
<evidence type="ECO:0000313" key="2">
    <source>
        <dbReference type="EMBL" id="KAF0715766.1"/>
    </source>
</evidence>
<keyword evidence="1" id="KW-0812">Transmembrane</keyword>
<proteinExistence type="predicted"/>
<feature type="transmembrane region" description="Helical" evidence="1">
    <location>
        <begin position="1612"/>
        <end position="1634"/>
    </location>
</feature>
<feature type="transmembrane region" description="Helical" evidence="1">
    <location>
        <begin position="1480"/>
        <end position="1505"/>
    </location>
</feature>
<dbReference type="EMBL" id="VJMH01000519">
    <property type="protein sequence ID" value="KAF0715766.1"/>
    <property type="molecule type" value="Genomic_DNA"/>
</dbReference>